<organism evidence="2 3">
    <name type="scientific">Petrolisthes manimaculis</name>
    <dbReference type="NCBI Taxonomy" id="1843537"/>
    <lineage>
        <taxon>Eukaryota</taxon>
        <taxon>Metazoa</taxon>
        <taxon>Ecdysozoa</taxon>
        <taxon>Arthropoda</taxon>
        <taxon>Crustacea</taxon>
        <taxon>Multicrustacea</taxon>
        <taxon>Malacostraca</taxon>
        <taxon>Eumalacostraca</taxon>
        <taxon>Eucarida</taxon>
        <taxon>Decapoda</taxon>
        <taxon>Pleocyemata</taxon>
        <taxon>Anomura</taxon>
        <taxon>Galatheoidea</taxon>
        <taxon>Porcellanidae</taxon>
        <taxon>Petrolisthes</taxon>
    </lineage>
</organism>
<keyword evidence="3" id="KW-1185">Reference proteome</keyword>
<comment type="caution">
    <text evidence="2">The sequence shown here is derived from an EMBL/GenBank/DDBJ whole genome shotgun (WGS) entry which is preliminary data.</text>
</comment>
<dbReference type="PANTHER" id="PTHR18841:SF0">
    <property type="entry name" value="VITELLINE MEMBRANE OUTER LAYER 1 HOMOLOG A-RELATED"/>
    <property type="match status" value="1"/>
</dbReference>
<dbReference type="Pfam" id="PF03762">
    <property type="entry name" value="VOMI"/>
    <property type="match status" value="1"/>
</dbReference>
<gene>
    <name evidence="2" type="ORF">Pmani_033780</name>
</gene>
<dbReference type="InterPro" id="IPR005515">
    <property type="entry name" value="VOMI"/>
</dbReference>
<accession>A0AAE1NNU0</accession>
<sequence length="212" mass="23189">MRIDLGITLLFCLVAGGARDVLGKATGETATGNGRETYITLVLDWAMNWGAWGQAEYCPPGTFATAFEIKVESEDATDDTSMNGIRLYCNNLIDNKQTKELTVSSTVQKWGDWMGKRECPSGQVLTGLRMKSEEDQGNFVDDTAANDLDMQCSHSTFTLNGGGNHWGYWSTWASCPEGWAICGLETRVESESAGDDTALNDVRMYCCAFTAI</sequence>
<dbReference type="AlphaFoldDB" id="A0AAE1NNU0"/>
<evidence type="ECO:0000313" key="3">
    <source>
        <dbReference type="Proteomes" id="UP001292094"/>
    </source>
</evidence>
<dbReference type="PANTHER" id="PTHR18841">
    <property type="entry name" value="VITELLINE MEMBRANE OUTER LAYER PROTEIN I-RELATED"/>
    <property type="match status" value="1"/>
</dbReference>
<name>A0AAE1NNU0_9EUCA</name>
<evidence type="ECO:0000313" key="2">
    <source>
        <dbReference type="EMBL" id="KAK4293535.1"/>
    </source>
</evidence>
<dbReference type="Gene3D" id="2.100.10.20">
    <property type="entry name" value="Vitelline membrane outer layer protein I (VOMI)"/>
    <property type="match status" value="1"/>
</dbReference>
<dbReference type="InterPro" id="IPR036706">
    <property type="entry name" value="VOMI_sf"/>
</dbReference>
<protein>
    <recommendedName>
        <fullName evidence="4">Vitelline membrane outer layer protein 1 homolog</fullName>
    </recommendedName>
</protein>
<reference evidence="2" key="1">
    <citation type="submission" date="2023-11" db="EMBL/GenBank/DDBJ databases">
        <title>Genome assemblies of two species of porcelain crab, Petrolisthes cinctipes and Petrolisthes manimaculis (Anomura: Porcellanidae).</title>
        <authorList>
            <person name="Angst P."/>
        </authorList>
    </citation>
    <scope>NUCLEOTIDE SEQUENCE</scope>
    <source>
        <strain evidence="2">PB745_02</strain>
        <tissue evidence="2">Gill</tissue>
    </source>
</reference>
<keyword evidence="1" id="KW-0732">Signal</keyword>
<evidence type="ECO:0000256" key="1">
    <source>
        <dbReference type="SAM" id="SignalP"/>
    </source>
</evidence>
<feature type="chain" id="PRO_5042066680" description="Vitelline membrane outer layer protein 1 homolog" evidence="1">
    <location>
        <begin position="19"/>
        <end position="212"/>
    </location>
</feature>
<dbReference type="SUPFAM" id="SSF51092">
    <property type="entry name" value="Vitelline membrane outer protein-I (VMO-I)"/>
    <property type="match status" value="1"/>
</dbReference>
<dbReference type="EMBL" id="JAWZYT010004524">
    <property type="protein sequence ID" value="KAK4293535.1"/>
    <property type="molecule type" value="Genomic_DNA"/>
</dbReference>
<dbReference type="GO" id="GO:0005615">
    <property type="term" value="C:extracellular space"/>
    <property type="evidence" value="ECO:0007669"/>
    <property type="project" value="TreeGrafter"/>
</dbReference>
<feature type="signal peptide" evidence="1">
    <location>
        <begin position="1"/>
        <end position="18"/>
    </location>
</feature>
<proteinExistence type="predicted"/>
<evidence type="ECO:0008006" key="4">
    <source>
        <dbReference type="Google" id="ProtNLM"/>
    </source>
</evidence>
<dbReference type="Proteomes" id="UP001292094">
    <property type="component" value="Unassembled WGS sequence"/>
</dbReference>